<dbReference type="PANTHER" id="PTHR43537:SF5">
    <property type="entry name" value="UXU OPERON TRANSCRIPTIONAL REGULATOR"/>
    <property type="match status" value="1"/>
</dbReference>
<dbReference type="CDD" id="cd07377">
    <property type="entry name" value="WHTH_GntR"/>
    <property type="match status" value="1"/>
</dbReference>
<sequence length="235" mass="27199">MAMGEGKKKYKYDIVADQILEEIRKGRWKVGDRLPPEAELALEFCVSRVCLREGLKKLNVLGIVKIMQGDGTYVNEVNPSEFMKPLFNLLTVTENDIDEIYNARLFVESGACRLAAKNRTEEEIKVLKRYLDNMEEAIAFNEFASYSKYDRKFHDLLVSASKNRILVLISQMFNDIAQRYTDRLNRDPKIVSRSMMDHRQLFGAVEDGDGDFACHIMQVHLERSRRALLDIEHSE</sequence>
<keyword evidence="2" id="KW-0238">DNA-binding</keyword>
<evidence type="ECO:0000313" key="6">
    <source>
        <dbReference type="Proteomes" id="UP000005396"/>
    </source>
</evidence>
<dbReference type="PaxDb" id="411902-CLOBOL_00186"/>
<gene>
    <name evidence="5" type="ORF">CLOBOL_00186</name>
</gene>
<name>A8RGP0_ENTBW</name>
<dbReference type="Pfam" id="PF07729">
    <property type="entry name" value="FCD"/>
    <property type="match status" value="1"/>
</dbReference>
<reference evidence="5 6" key="1">
    <citation type="submission" date="2007-08" db="EMBL/GenBank/DDBJ databases">
        <authorList>
            <person name="Fulton L."/>
            <person name="Clifton S."/>
            <person name="Fulton B."/>
            <person name="Xu J."/>
            <person name="Minx P."/>
            <person name="Pepin K.H."/>
            <person name="Johnson M."/>
            <person name="Thiruvilangam P."/>
            <person name="Bhonagiri V."/>
            <person name="Nash W.E."/>
            <person name="Mardis E.R."/>
            <person name="Wilson R.K."/>
        </authorList>
    </citation>
    <scope>NUCLEOTIDE SEQUENCE [LARGE SCALE GENOMIC DNA]</scope>
    <source>
        <strain evidence="6">ATCC BAA-613 / DSM 15670 / CCUG 46953 / JCM 12243 / WAL 16351</strain>
    </source>
</reference>
<dbReference type="SUPFAM" id="SSF48008">
    <property type="entry name" value="GntR ligand-binding domain-like"/>
    <property type="match status" value="1"/>
</dbReference>
<dbReference type="GO" id="GO:0003700">
    <property type="term" value="F:DNA-binding transcription factor activity"/>
    <property type="evidence" value="ECO:0007669"/>
    <property type="project" value="InterPro"/>
</dbReference>
<evidence type="ECO:0000313" key="5">
    <source>
        <dbReference type="EMBL" id="EDP19349.1"/>
    </source>
</evidence>
<dbReference type="HOGENOM" id="CLU_017584_9_1_9"/>
<dbReference type="GO" id="GO:0003677">
    <property type="term" value="F:DNA binding"/>
    <property type="evidence" value="ECO:0007669"/>
    <property type="project" value="UniProtKB-KW"/>
</dbReference>
<dbReference type="SMART" id="SM00895">
    <property type="entry name" value="FCD"/>
    <property type="match status" value="1"/>
</dbReference>
<feature type="domain" description="HTH gntR-type" evidence="4">
    <location>
        <begin position="9"/>
        <end position="77"/>
    </location>
</feature>
<accession>A8RGP0</accession>
<organism evidence="5 6">
    <name type="scientific">Enterocloster bolteae (strain ATCC BAA-613 / DSM 15670 / CCUG 46953 / JCM 12243 / WAL 16351)</name>
    <name type="common">Clostridium bolteae</name>
    <dbReference type="NCBI Taxonomy" id="411902"/>
    <lineage>
        <taxon>Bacteria</taxon>
        <taxon>Bacillati</taxon>
        <taxon>Bacillota</taxon>
        <taxon>Clostridia</taxon>
        <taxon>Lachnospirales</taxon>
        <taxon>Lachnospiraceae</taxon>
        <taxon>Enterocloster</taxon>
    </lineage>
</organism>
<dbReference type="InterPro" id="IPR011711">
    <property type="entry name" value="GntR_C"/>
</dbReference>
<evidence type="ECO:0000256" key="2">
    <source>
        <dbReference type="ARBA" id="ARBA00023125"/>
    </source>
</evidence>
<keyword evidence="1" id="KW-0805">Transcription regulation</keyword>
<dbReference type="PROSITE" id="PS50949">
    <property type="entry name" value="HTH_GNTR"/>
    <property type="match status" value="1"/>
</dbReference>
<dbReference type="SUPFAM" id="SSF46785">
    <property type="entry name" value="Winged helix' DNA-binding domain"/>
    <property type="match status" value="1"/>
</dbReference>
<proteinExistence type="predicted"/>
<dbReference type="SMART" id="SM00345">
    <property type="entry name" value="HTH_GNTR"/>
    <property type="match status" value="1"/>
</dbReference>
<dbReference type="EMBL" id="ABCC02000002">
    <property type="protein sequence ID" value="EDP19349.1"/>
    <property type="molecule type" value="Genomic_DNA"/>
</dbReference>
<dbReference type="Pfam" id="PF00392">
    <property type="entry name" value="GntR"/>
    <property type="match status" value="1"/>
</dbReference>
<dbReference type="InterPro" id="IPR036388">
    <property type="entry name" value="WH-like_DNA-bd_sf"/>
</dbReference>
<dbReference type="Gene3D" id="1.20.120.530">
    <property type="entry name" value="GntR ligand-binding domain-like"/>
    <property type="match status" value="1"/>
</dbReference>
<comment type="caution">
    <text evidence="5">The sequence shown here is derived from an EMBL/GenBank/DDBJ whole genome shotgun (WGS) entry which is preliminary data.</text>
</comment>
<dbReference type="InterPro" id="IPR000524">
    <property type="entry name" value="Tscrpt_reg_HTH_GntR"/>
</dbReference>
<keyword evidence="3" id="KW-0804">Transcription</keyword>
<dbReference type="InterPro" id="IPR008920">
    <property type="entry name" value="TF_FadR/GntR_C"/>
</dbReference>
<evidence type="ECO:0000256" key="1">
    <source>
        <dbReference type="ARBA" id="ARBA00023015"/>
    </source>
</evidence>
<evidence type="ECO:0000256" key="3">
    <source>
        <dbReference type="ARBA" id="ARBA00023163"/>
    </source>
</evidence>
<protein>
    <recommendedName>
        <fullName evidence="4">HTH gntR-type domain-containing protein</fullName>
    </recommendedName>
</protein>
<reference evidence="5 6" key="2">
    <citation type="submission" date="2007-09" db="EMBL/GenBank/DDBJ databases">
        <title>Draft genome sequence of Clostridium bolteae (ATCC BAA-613).</title>
        <authorList>
            <person name="Sudarsanam P."/>
            <person name="Ley R."/>
            <person name="Guruge J."/>
            <person name="Turnbaugh P.J."/>
            <person name="Mahowald M."/>
            <person name="Liep D."/>
            <person name="Gordon J."/>
        </authorList>
    </citation>
    <scope>NUCLEOTIDE SEQUENCE [LARGE SCALE GENOMIC DNA]</scope>
    <source>
        <strain evidence="6">ATCC BAA-613 / DSM 15670 / CCUG 46953 / JCM 12243 / WAL 16351</strain>
    </source>
</reference>
<dbReference type="Gene3D" id="1.10.10.10">
    <property type="entry name" value="Winged helix-like DNA-binding domain superfamily/Winged helix DNA-binding domain"/>
    <property type="match status" value="1"/>
</dbReference>
<dbReference type="InterPro" id="IPR036390">
    <property type="entry name" value="WH_DNA-bd_sf"/>
</dbReference>
<dbReference type="Proteomes" id="UP000005396">
    <property type="component" value="Unassembled WGS sequence"/>
</dbReference>
<dbReference type="AlphaFoldDB" id="A8RGP0"/>
<dbReference type="PRINTS" id="PR00035">
    <property type="entry name" value="HTHGNTR"/>
</dbReference>
<dbReference type="eggNOG" id="COG2186">
    <property type="taxonomic scope" value="Bacteria"/>
</dbReference>
<dbReference type="PANTHER" id="PTHR43537">
    <property type="entry name" value="TRANSCRIPTIONAL REGULATOR, GNTR FAMILY"/>
    <property type="match status" value="1"/>
</dbReference>
<evidence type="ECO:0000259" key="4">
    <source>
        <dbReference type="PROSITE" id="PS50949"/>
    </source>
</evidence>